<dbReference type="CDD" id="cd06171">
    <property type="entry name" value="Sigma70_r4"/>
    <property type="match status" value="1"/>
</dbReference>
<evidence type="ECO:0000313" key="8">
    <source>
        <dbReference type="Proteomes" id="UP001501581"/>
    </source>
</evidence>
<dbReference type="Pfam" id="PF08281">
    <property type="entry name" value="Sigma70_r4_2"/>
    <property type="match status" value="1"/>
</dbReference>
<dbReference type="Gene3D" id="1.10.10.10">
    <property type="entry name" value="Winged helix-like DNA-binding domain superfamily/Winged helix DNA-binding domain"/>
    <property type="match status" value="1"/>
</dbReference>
<keyword evidence="2" id="KW-0805">Transcription regulation</keyword>
<sequence>MVSETFLHAWRRWNELPDPPIGWLLGTARKVIANRVRGAVRNRALVDRVALLDAVAADVADHRGLAGPDAALARREALERLAALPGDQREALLLVAWDGLTTEQAAAALGVRSATFRKRLSRARAALSSVEDPPPEPGLPPLAARHPIKETS</sequence>
<keyword evidence="3" id="KW-0731">Sigma factor</keyword>
<dbReference type="PANTHER" id="PTHR43133:SF25">
    <property type="entry name" value="RNA POLYMERASE SIGMA FACTOR RFAY-RELATED"/>
    <property type="match status" value="1"/>
</dbReference>
<keyword evidence="8" id="KW-1185">Reference proteome</keyword>
<dbReference type="InterPro" id="IPR013325">
    <property type="entry name" value="RNA_pol_sigma_r2"/>
</dbReference>
<dbReference type="InterPro" id="IPR039425">
    <property type="entry name" value="RNA_pol_sigma-70-like"/>
</dbReference>
<dbReference type="SUPFAM" id="SSF88946">
    <property type="entry name" value="Sigma2 domain of RNA polymerase sigma factors"/>
    <property type="match status" value="1"/>
</dbReference>
<evidence type="ECO:0000256" key="1">
    <source>
        <dbReference type="ARBA" id="ARBA00010641"/>
    </source>
</evidence>
<feature type="domain" description="RNA polymerase sigma factor 70 region 4 type 2" evidence="6">
    <location>
        <begin position="75"/>
        <end position="127"/>
    </location>
</feature>
<organism evidence="7 8">
    <name type="scientific">Nocardioides dubius</name>
    <dbReference type="NCBI Taxonomy" id="317019"/>
    <lineage>
        <taxon>Bacteria</taxon>
        <taxon>Bacillati</taxon>
        <taxon>Actinomycetota</taxon>
        <taxon>Actinomycetes</taxon>
        <taxon>Propionibacteriales</taxon>
        <taxon>Nocardioidaceae</taxon>
        <taxon>Nocardioides</taxon>
    </lineage>
</organism>
<dbReference type="Proteomes" id="UP001501581">
    <property type="component" value="Unassembled WGS sequence"/>
</dbReference>
<dbReference type="PANTHER" id="PTHR43133">
    <property type="entry name" value="RNA POLYMERASE ECF-TYPE SIGMA FACTO"/>
    <property type="match status" value="1"/>
</dbReference>
<gene>
    <name evidence="7" type="ORF">GCM10009668_35080</name>
</gene>
<proteinExistence type="inferred from homology"/>
<name>A0ABN1U0A3_9ACTN</name>
<evidence type="ECO:0000259" key="6">
    <source>
        <dbReference type="Pfam" id="PF08281"/>
    </source>
</evidence>
<keyword evidence="4" id="KW-0804">Transcription</keyword>
<evidence type="ECO:0000256" key="3">
    <source>
        <dbReference type="ARBA" id="ARBA00023082"/>
    </source>
</evidence>
<feature type="region of interest" description="Disordered" evidence="5">
    <location>
        <begin position="124"/>
        <end position="152"/>
    </location>
</feature>
<evidence type="ECO:0000256" key="2">
    <source>
        <dbReference type="ARBA" id="ARBA00023015"/>
    </source>
</evidence>
<protein>
    <recommendedName>
        <fullName evidence="6">RNA polymerase sigma factor 70 region 4 type 2 domain-containing protein</fullName>
    </recommendedName>
</protein>
<dbReference type="InterPro" id="IPR013249">
    <property type="entry name" value="RNA_pol_sigma70_r4_t2"/>
</dbReference>
<evidence type="ECO:0000256" key="4">
    <source>
        <dbReference type="ARBA" id="ARBA00023163"/>
    </source>
</evidence>
<accession>A0ABN1U0A3</accession>
<evidence type="ECO:0000256" key="5">
    <source>
        <dbReference type="SAM" id="MobiDB-lite"/>
    </source>
</evidence>
<comment type="caution">
    <text evidence="7">The sequence shown here is derived from an EMBL/GenBank/DDBJ whole genome shotgun (WGS) entry which is preliminary data.</text>
</comment>
<dbReference type="SUPFAM" id="SSF88659">
    <property type="entry name" value="Sigma3 and sigma4 domains of RNA polymerase sigma factors"/>
    <property type="match status" value="1"/>
</dbReference>
<evidence type="ECO:0000313" key="7">
    <source>
        <dbReference type="EMBL" id="GAA1111061.1"/>
    </source>
</evidence>
<dbReference type="InterPro" id="IPR036388">
    <property type="entry name" value="WH-like_DNA-bd_sf"/>
</dbReference>
<comment type="similarity">
    <text evidence="1">Belongs to the sigma-70 factor family. ECF subfamily.</text>
</comment>
<reference evidence="7 8" key="1">
    <citation type="journal article" date="2019" name="Int. J. Syst. Evol. Microbiol.">
        <title>The Global Catalogue of Microorganisms (GCM) 10K type strain sequencing project: providing services to taxonomists for standard genome sequencing and annotation.</title>
        <authorList>
            <consortium name="The Broad Institute Genomics Platform"/>
            <consortium name="The Broad Institute Genome Sequencing Center for Infectious Disease"/>
            <person name="Wu L."/>
            <person name="Ma J."/>
        </authorList>
    </citation>
    <scope>NUCLEOTIDE SEQUENCE [LARGE SCALE GENOMIC DNA]</scope>
    <source>
        <strain evidence="7 8">JCM 13008</strain>
    </source>
</reference>
<dbReference type="InterPro" id="IPR013324">
    <property type="entry name" value="RNA_pol_sigma_r3/r4-like"/>
</dbReference>
<dbReference type="EMBL" id="BAAALG010000013">
    <property type="protein sequence ID" value="GAA1111061.1"/>
    <property type="molecule type" value="Genomic_DNA"/>
</dbReference>